<proteinExistence type="predicted"/>
<sequence>MSSKYNPVLDKRATEKAKQYVTTGTYDHSGYNSLPSYLNTYPIVNGKVIYHGGETLHACYYNAQSGDTTAEMKSSLTSTFTENMQAEKDDYQAIVVKKTGKNITNISGTYEHYTLMVDSGNHTAYIGVGHYGSGSNTMVCVVIELHA</sequence>
<dbReference type="RefSeq" id="WP_271023914.1">
    <property type="nucleotide sequence ID" value="NZ_JAQIEY010000001.1"/>
</dbReference>
<evidence type="ECO:0000313" key="1">
    <source>
        <dbReference type="EMBL" id="MDA3767022.1"/>
    </source>
</evidence>
<accession>A0AAW5YW35</accession>
<name>A0AAW5YW35_9LACO</name>
<reference evidence="1" key="1">
    <citation type="submission" date="2023-01" db="EMBL/GenBank/DDBJ databases">
        <title>Sequencing of the bacterial strains from artisanal fermented milk Matsoni.</title>
        <authorList>
            <person name="Rozman V."/>
            <person name="Accetto T."/>
            <person name="Bogovic Matijasic B."/>
        </authorList>
    </citation>
    <scope>NUCLEOTIDE SEQUENCE</scope>
    <source>
        <strain evidence="1">Lbl333</strain>
    </source>
</reference>
<dbReference type="Proteomes" id="UP001210502">
    <property type="component" value="Unassembled WGS sequence"/>
</dbReference>
<comment type="caution">
    <text evidence="1">The sequence shown here is derived from an EMBL/GenBank/DDBJ whole genome shotgun (WGS) entry which is preliminary data.</text>
</comment>
<dbReference type="EMBL" id="JAQIEY010000001">
    <property type="protein sequence ID" value="MDA3767022.1"/>
    <property type="molecule type" value="Genomic_DNA"/>
</dbReference>
<evidence type="ECO:0000313" key="2">
    <source>
        <dbReference type="Proteomes" id="UP001210502"/>
    </source>
</evidence>
<gene>
    <name evidence="1" type="ORF">PF586_00640</name>
</gene>
<protein>
    <recommendedName>
        <fullName evidence="3">SCP domain-containing protein</fullName>
    </recommendedName>
</protein>
<organism evidence="1 2">
    <name type="scientific">Lactobacillus delbrueckii</name>
    <dbReference type="NCBI Taxonomy" id="1584"/>
    <lineage>
        <taxon>Bacteria</taxon>
        <taxon>Bacillati</taxon>
        <taxon>Bacillota</taxon>
        <taxon>Bacilli</taxon>
        <taxon>Lactobacillales</taxon>
        <taxon>Lactobacillaceae</taxon>
        <taxon>Lactobacillus</taxon>
    </lineage>
</organism>
<dbReference type="AlphaFoldDB" id="A0AAW5YW35"/>
<evidence type="ECO:0008006" key="3">
    <source>
        <dbReference type="Google" id="ProtNLM"/>
    </source>
</evidence>